<keyword evidence="3" id="KW-1185">Reference proteome</keyword>
<gene>
    <name evidence="2" type="ORF">ACFSYJ_27135</name>
</gene>
<organism evidence="2 3">
    <name type="scientific">Amycolatopsis samaneae</name>
    <dbReference type="NCBI Taxonomy" id="664691"/>
    <lineage>
        <taxon>Bacteria</taxon>
        <taxon>Bacillati</taxon>
        <taxon>Actinomycetota</taxon>
        <taxon>Actinomycetes</taxon>
        <taxon>Pseudonocardiales</taxon>
        <taxon>Pseudonocardiaceae</taxon>
        <taxon>Amycolatopsis</taxon>
    </lineage>
</organism>
<dbReference type="EMBL" id="JBHUKU010000015">
    <property type="protein sequence ID" value="MFD2462310.1"/>
    <property type="molecule type" value="Genomic_DNA"/>
</dbReference>
<sequence>MSPLHLAFGEVIRISPSGISRPRMARDPWETKFSHRQVPGSAPAGGAGQSRKSNAGTGFGVPAGGVGFRVSAAAVSPAAASVNNVMAFSLLWRAPHRIG</sequence>
<name>A0ABW5GN92_9PSEU</name>
<evidence type="ECO:0000256" key="1">
    <source>
        <dbReference type="SAM" id="MobiDB-lite"/>
    </source>
</evidence>
<accession>A0ABW5GN92</accession>
<proteinExistence type="predicted"/>
<protein>
    <submittedName>
        <fullName evidence="2">Uncharacterized protein</fullName>
    </submittedName>
</protein>
<dbReference type="RefSeq" id="WP_345401090.1">
    <property type="nucleotide sequence ID" value="NZ_BAABHG010000012.1"/>
</dbReference>
<feature type="region of interest" description="Disordered" evidence="1">
    <location>
        <begin position="30"/>
        <end position="58"/>
    </location>
</feature>
<evidence type="ECO:0000313" key="3">
    <source>
        <dbReference type="Proteomes" id="UP001597419"/>
    </source>
</evidence>
<evidence type="ECO:0000313" key="2">
    <source>
        <dbReference type="EMBL" id="MFD2462310.1"/>
    </source>
</evidence>
<dbReference type="Proteomes" id="UP001597419">
    <property type="component" value="Unassembled WGS sequence"/>
</dbReference>
<reference evidence="3" key="1">
    <citation type="journal article" date="2019" name="Int. J. Syst. Evol. Microbiol.">
        <title>The Global Catalogue of Microorganisms (GCM) 10K type strain sequencing project: providing services to taxonomists for standard genome sequencing and annotation.</title>
        <authorList>
            <consortium name="The Broad Institute Genomics Platform"/>
            <consortium name="The Broad Institute Genome Sequencing Center for Infectious Disease"/>
            <person name="Wu L."/>
            <person name="Ma J."/>
        </authorList>
    </citation>
    <scope>NUCLEOTIDE SEQUENCE [LARGE SCALE GENOMIC DNA]</scope>
    <source>
        <strain evidence="3">CGMCC 4.7643</strain>
    </source>
</reference>
<comment type="caution">
    <text evidence="2">The sequence shown here is derived from an EMBL/GenBank/DDBJ whole genome shotgun (WGS) entry which is preliminary data.</text>
</comment>